<dbReference type="Pfam" id="PF00163">
    <property type="entry name" value="Ribosomal_S4"/>
    <property type="match status" value="1"/>
</dbReference>
<evidence type="ECO:0000313" key="12">
    <source>
        <dbReference type="Proteomes" id="UP000229894"/>
    </source>
</evidence>
<evidence type="ECO:0000256" key="5">
    <source>
        <dbReference type="ARBA" id="ARBA00023274"/>
    </source>
</evidence>
<evidence type="ECO:0000256" key="1">
    <source>
        <dbReference type="ARBA" id="ARBA00007465"/>
    </source>
</evidence>
<evidence type="ECO:0000256" key="6">
    <source>
        <dbReference type="ARBA" id="ARBA00035254"/>
    </source>
</evidence>
<comment type="function">
    <text evidence="7">With S5 and S12 plays an important role in translational accuracy.</text>
</comment>
<proteinExistence type="inferred from homology"/>
<evidence type="ECO:0000259" key="10">
    <source>
        <dbReference type="SMART" id="SM01390"/>
    </source>
</evidence>
<dbReference type="InterPro" id="IPR002942">
    <property type="entry name" value="S4_RNA-bd"/>
</dbReference>
<feature type="domain" description="RNA-binding S4" evidence="9">
    <location>
        <begin position="96"/>
        <end position="160"/>
    </location>
</feature>
<dbReference type="CDD" id="cd00165">
    <property type="entry name" value="S4"/>
    <property type="match status" value="1"/>
</dbReference>
<dbReference type="AlphaFoldDB" id="A0A2M7BV20"/>
<dbReference type="InterPro" id="IPR018079">
    <property type="entry name" value="Ribosomal_uS4_CS"/>
</dbReference>
<dbReference type="Gene3D" id="3.10.290.10">
    <property type="entry name" value="RNA-binding S4 domain"/>
    <property type="match status" value="1"/>
</dbReference>
<comment type="function">
    <text evidence="7">One of the primary rRNA binding proteins, it binds directly to 16S rRNA where it nucleates assembly of the body of the 30S subunit.</text>
</comment>
<dbReference type="InterPro" id="IPR001912">
    <property type="entry name" value="Ribosomal_uS4_N"/>
</dbReference>
<dbReference type="SMART" id="SM01390">
    <property type="entry name" value="Ribosomal_S4"/>
    <property type="match status" value="1"/>
</dbReference>
<name>A0A2M7BV20_9BACT</name>
<dbReference type="EMBL" id="PEUX01000014">
    <property type="protein sequence ID" value="PIV10414.1"/>
    <property type="molecule type" value="Genomic_DNA"/>
</dbReference>
<dbReference type="GO" id="GO:0003735">
    <property type="term" value="F:structural constituent of ribosome"/>
    <property type="evidence" value="ECO:0007669"/>
    <property type="project" value="InterPro"/>
</dbReference>
<dbReference type="SMART" id="SM00363">
    <property type="entry name" value="S4"/>
    <property type="match status" value="1"/>
</dbReference>
<dbReference type="SUPFAM" id="SSF55174">
    <property type="entry name" value="Alpha-L RNA-binding motif"/>
    <property type="match status" value="1"/>
</dbReference>
<dbReference type="PROSITE" id="PS00632">
    <property type="entry name" value="RIBOSOMAL_S4"/>
    <property type="match status" value="1"/>
</dbReference>
<evidence type="ECO:0000256" key="4">
    <source>
        <dbReference type="ARBA" id="ARBA00022980"/>
    </source>
</evidence>
<keyword evidence="3 7" id="KW-0694">RNA-binding</keyword>
<dbReference type="GO" id="GO:0006412">
    <property type="term" value="P:translation"/>
    <property type="evidence" value="ECO:0007669"/>
    <property type="project" value="UniProtKB-UniRule"/>
</dbReference>
<dbReference type="GO" id="GO:0015935">
    <property type="term" value="C:small ribosomal subunit"/>
    <property type="evidence" value="ECO:0007669"/>
    <property type="project" value="InterPro"/>
</dbReference>
<keyword evidence="5 7" id="KW-0687">Ribonucleoprotein</keyword>
<dbReference type="Pfam" id="PF01479">
    <property type="entry name" value="S4"/>
    <property type="match status" value="1"/>
</dbReference>
<dbReference type="InterPro" id="IPR005709">
    <property type="entry name" value="Ribosomal_uS4_bac-type"/>
</dbReference>
<protein>
    <recommendedName>
        <fullName evidence="6 7">Small ribosomal subunit protein uS4</fullName>
    </recommendedName>
</protein>
<dbReference type="NCBIfam" id="TIGR01017">
    <property type="entry name" value="rpsD_bact"/>
    <property type="match status" value="1"/>
</dbReference>
<comment type="subunit">
    <text evidence="7">Part of the 30S ribosomal subunit. Contacts protein S5. The interaction surface between S4 and S5 is involved in control of translational fidelity.</text>
</comment>
<evidence type="ECO:0000256" key="8">
    <source>
        <dbReference type="RuleBase" id="RU003699"/>
    </source>
</evidence>
<dbReference type="PROSITE" id="PS50889">
    <property type="entry name" value="S4"/>
    <property type="match status" value="1"/>
</dbReference>
<evidence type="ECO:0000256" key="3">
    <source>
        <dbReference type="ARBA" id="ARBA00022884"/>
    </source>
</evidence>
<feature type="domain" description="Small ribosomal subunit protein uS4 N-terminal" evidence="10">
    <location>
        <begin position="1"/>
        <end position="95"/>
    </location>
</feature>
<dbReference type="Gene3D" id="1.10.1050.10">
    <property type="entry name" value="Ribosomal Protein S4 Delta 41, Chain A, domain 1"/>
    <property type="match status" value="1"/>
</dbReference>
<gene>
    <name evidence="7" type="primary">rpsD</name>
    <name evidence="11" type="ORF">COS49_00645</name>
</gene>
<comment type="similarity">
    <text evidence="1 7 8">Belongs to the universal ribosomal protein uS4 family.</text>
</comment>
<evidence type="ECO:0000313" key="11">
    <source>
        <dbReference type="EMBL" id="PIV10414.1"/>
    </source>
</evidence>
<evidence type="ECO:0000259" key="9">
    <source>
        <dbReference type="SMART" id="SM00363"/>
    </source>
</evidence>
<dbReference type="PANTHER" id="PTHR11831">
    <property type="entry name" value="30S 40S RIBOSOMAL PROTEIN"/>
    <property type="match status" value="1"/>
</dbReference>
<organism evidence="11 12">
    <name type="scientific">Candidatus Portnoybacteria bacterium CG03_land_8_20_14_0_80_41_10</name>
    <dbReference type="NCBI Taxonomy" id="1974808"/>
    <lineage>
        <taxon>Bacteria</taxon>
        <taxon>Candidatus Portnoyibacteriota</taxon>
    </lineage>
</organism>
<accession>A0A2M7BV20</accession>
<reference evidence="12" key="1">
    <citation type="submission" date="2017-09" db="EMBL/GenBank/DDBJ databases">
        <title>Depth-based differentiation of microbial function through sediment-hosted aquifers and enrichment of novel symbionts in the deep terrestrial subsurface.</title>
        <authorList>
            <person name="Probst A.J."/>
            <person name="Ladd B."/>
            <person name="Jarett J.K."/>
            <person name="Geller-Mcgrath D.E."/>
            <person name="Sieber C.M.K."/>
            <person name="Emerson J.B."/>
            <person name="Anantharaman K."/>
            <person name="Thomas B.C."/>
            <person name="Malmstrom R."/>
            <person name="Stieglmeier M."/>
            <person name="Klingl A."/>
            <person name="Woyke T."/>
            <person name="Ryan C.M."/>
            <person name="Banfield J.F."/>
        </authorList>
    </citation>
    <scope>NUCLEOTIDE SEQUENCE [LARGE SCALE GENOMIC DNA]</scope>
</reference>
<evidence type="ECO:0000256" key="7">
    <source>
        <dbReference type="HAMAP-Rule" id="MF_01306"/>
    </source>
</evidence>
<comment type="caution">
    <text evidence="11">The sequence shown here is derived from an EMBL/GenBank/DDBJ whole genome shotgun (WGS) entry which is preliminary data.</text>
</comment>
<dbReference type="GO" id="GO:0042274">
    <property type="term" value="P:ribosomal small subunit biogenesis"/>
    <property type="evidence" value="ECO:0007669"/>
    <property type="project" value="TreeGrafter"/>
</dbReference>
<dbReference type="Proteomes" id="UP000229894">
    <property type="component" value="Unassembled WGS sequence"/>
</dbReference>
<keyword evidence="4 7" id="KW-0689">Ribosomal protein</keyword>
<dbReference type="InterPro" id="IPR022801">
    <property type="entry name" value="Ribosomal_uS4"/>
</dbReference>
<dbReference type="FunFam" id="3.10.290.10:FF:000001">
    <property type="entry name" value="30S ribosomal protein S4"/>
    <property type="match status" value="1"/>
</dbReference>
<dbReference type="InterPro" id="IPR036986">
    <property type="entry name" value="S4_RNA-bd_sf"/>
</dbReference>
<dbReference type="PANTHER" id="PTHR11831:SF4">
    <property type="entry name" value="SMALL RIBOSOMAL SUBUNIT PROTEIN US4M"/>
    <property type="match status" value="1"/>
</dbReference>
<dbReference type="NCBIfam" id="NF003717">
    <property type="entry name" value="PRK05327.1"/>
    <property type="match status" value="1"/>
</dbReference>
<keyword evidence="2 7" id="KW-0699">rRNA-binding</keyword>
<sequence length="206" mass="23961">MTNVCKKCRRVGQKLFLKGERCFSQKCALVRKPYIPGLHGRSRRRKGASEYGQQLIEKQKIRYSYGISEKQFKNYFKKIVSQKGNNEELLIGQLENRLDNLVFKLGWAASRILARQLVSHGHILVNRRKNNIPSYQAKKGDIIQIRAKSKKLAPFRDLKTTLKKYQTPTWLSLDKQKLEGKIIDHPKVADIDKVGEISKVIEYYSR</sequence>
<evidence type="ECO:0000256" key="2">
    <source>
        <dbReference type="ARBA" id="ARBA00022730"/>
    </source>
</evidence>
<dbReference type="GO" id="GO:0019843">
    <property type="term" value="F:rRNA binding"/>
    <property type="evidence" value="ECO:0007669"/>
    <property type="project" value="UniProtKB-UniRule"/>
</dbReference>
<dbReference type="HAMAP" id="MF_01306_B">
    <property type="entry name" value="Ribosomal_uS4_B"/>
    <property type="match status" value="1"/>
</dbReference>